<name>A0A1C3EQT3_9GAMM</name>
<protein>
    <submittedName>
        <fullName evidence="1">Uncharacterized protein</fullName>
    </submittedName>
</protein>
<evidence type="ECO:0000313" key="2">
    <source>
        <dbReference type="Proteomes" id="UP000094936"/>
    </source>
</evidence>
<keyword evidence="2" id="KW-1185">Reference proteome</keyword>
<dbReference type="RefSeq" id="WP_068899068.1">
    <property type="nucleotide sequence ID" value="NZ_JBHUIF010000020.1"/>
</dbReference>
<organism evidence="1 2">
    <name type="scientific">Veronia pacifica</name>
    <dbReference type="NCBI Taxonomy" id="1080227"/>
    <lineage>
        <taxon>Bacteria</taxon>
        <taxon>Pseudomonadati</taxon>
        <taxon>Pseudomonadota</taxon>
        <taxon>Gammaproteobacteria</taxon>
        <taxon>Vibrionales</taxon>
        <taxon>Vibrionaceae</taxon>
        <taxon>Veronia</taxon>
    </lineage>
</organism>
<dbReference type="OrthoDB" id="8563970at2"/>
<dbReference type="Proteomes" id="UP000094936">
    <property type="component" value="Unassembled WGS sequence"/>
</dbReference>
<reference evidence="1 2" key="1">
    <citation type="submission" date="2016-05" db="EMBL/GenBank/DDBJ databases">
        <title>Genomic Taxonomy of the Vibrionaceae.</title>
        <authorList>
            <person name="Gomez-Gil B."/>
            <person name="Enciso-Ibarra J."/>
        </authorList>
    </citation>
    <scope>NUCLEOTIDE SEQUENCE [LARGE SCALE GENOMIC DNA]</scope>
    <source>
        <strain evidence="1 2">CAIM 1920</strain>
    </source>
</reference>
<dbReference type="AlphaFoldDB" id="A0A1C3EQT3"/>
<dbReference type="EMBL" id="LYBM01000003">
    <property type="protein sequence ID" value="ODA35597.1"/>
    <property type="molecule type" value="Genomic_DNA"/>
</dbReference>
<comment type="caution">
    <text evidence="1">The sequence shown here is derived from an EMBL/GenBank/DDBJ whole genome shotgun (WGS) entry which is preliminary data.</text>
</comment>
<gene>
    <name evidence="1" type="ORF">A8L45_02940</name>
</gene>
<evidence type="ECO:0000313" key="1">
    <source>
        <dbReference type="EMBL" id="ODA35597.1"/>
    </source>
</evidence>
<accession>A0A1C3EQT3</accession>
<dbReference type="STRING" id="1080227.A8L45_02940"/>
<sequence>MEEKVMTGEELVEIVKNQLADNNPKKVTETLMRLRMTGHSREEAIEYMACALMVEVYDVVKNDAEFNHKRYEENLDFLPDMPWEEV</sequence>
<proteinExistence type="predicted"/>